<evidence type="ECO:0000256" key="8">
    <source>
        <dbReference type="ARBA" id="ARBA00023014"/>
    </source>
</evidence>
<dbReference type="Gene3D" id="3.40.470.10">
    <property type="entry name" value="Uracil-DNA glycosylase-like domain"/>
    <property type="match status" value="1"/>
</dbReference>
<dbReference type="AlphaFoldDB" id="A0A6J4I309"/>
<keyword evidence="9" id="KW-0234">DNA repair</keyword>
<evidence type="ECO:0000256" key="3">
    <source>
        <dbReference type="ARBA" id="ARBA00022485"/>
    </source>
</evidence>
<dbReference type="InterPro" id="IPR005273">
    <property type="entry name" value="Ura-DNA_glyco_family4"/>
</dbReference>
<dbReference type="PANTHER" id="PTHR33693">
    <property type="entry name" value="TYPE-5 URACIL-DNA GLYCOSYLASE"/>
    <property type="match status" value="1"/>
</dbReference>
<evidence type="ECO:0000256" key="6">
    <source>
        <dbReference type="ARBA" id="ARBA00022801"/>
    </source>
</evidence>
<evidence type="ECO:0000313" key="11">
    <source>
        <dbReference type="EMBL" id="CAA9241129.1"/>
    </source>
</evidence>
<dbReference type="CDD" id="cd10030">
    <property type="entry name" value="UDG-F4_TTUDGA_SPO1dp_like"/>
    <property type="match status" value="1"/>
</dbReference>
<evidence type="ECO:0000256" key="7">
    <source>
        <dbReference type="ARBA" id="ARBA00023004"/>
    </source>
</evidence>
<dbReference type="GO" id="GO:0046872">
    <property type="term" value="F:metal ion binding"/>
    <property type="evidence" value="ECO:0007669"/>
    <property type="project" value="UniProtKB-KW"/>
</dbReference>
<dbReference type="EMBL" id="CADCTO010000187">
    <property type="protein sequence ID" value="CAA9241129.1"/>
    <property type="molecule type" value="Genomic_DNA"/>
</dbReference>
<dbReference type="GO" id="GO:0006281">
    <property type="term" value="P:DNA repair"/>
    <property type="evidence" value="ECO:0007669"/>
    <property type="project" value="UniProtKB-KW"/>
</dbReference>
<keyword evidence="6 11" id="KW-0378">Hydrolase</keyword>
<keyword evidence="5" id="KW-0227">DNA damage</keyword>
<evidence type="ECO:0000256" key="2">
    <source>
        <dbReference type="ARBA" id="ARBA00019403"/>
    </source>
</evidence>
<dbReference type="GO" id="GO:0097506">
    <property type="term" value="F:deaminated base DNA N-glycosylase activity"/>
    <property type="evidence" value="ECO:0007669"/>
    <property type="project" value="UniProtKB-ARBA"/>
</dbReference>
<comment type="similarity">
    <text evidence="1">Belongs to the uracil-DNA glycosylase (UDG) superfamily. Type 4 (UDGa) family.</text>
</comment>
<evidence type="ECO:0000259" key="10">
    <source>
        <dbReference type="SMART" id="SM00986"/>
    </source>
</evidence>
<dbReference type="SMART" id="SM00987">
    <property type="entry name" value="UreE_C"/>
    <property type="match status" value="1"/>
</dbReference>
<dbReference type="InterPro" id="IPR051536">
    <property type="entry name" value="UDG_Type-4/5"/>
</dbReference>
<keyword evidence="7" id="KW-0408">Iron</keyword>
<sequence length="213" mass="23561">MAEAGDKEQQVADLAERASVCVACDLHESRTNVVFGEGNPNSPLVLVGEGPGETEDRTGRPFVGRAGKLLDECLRECGILRKHVFVTNVVRCRPTLEEGGRLKNRPPRTDEANTCISLWLEPTLTVIDPLVILCLGAPAANTIIKKGFKMMQERGQFFESKYARYAIAALHPAYILRQQGEAYDEARASLVQDIEAARKKVIEAKKEPPRTLF</sequence>
<keyword evidence="4" id="KW-0479">Metal-binding</keyword>
<keyword evidence="3" id="KW-0004">4Fe-4S</keyword>
<dbReference type="InterPro" id="IPR036895">
    <property type="entry name" value="Uracil-DNA_glycosylase-like_sf"/>
</dbReference>
<dbReference type="PANTHER" id="PTHR33693:SF9">
    <property type="entry name" value="TYPE-4 URACIL-DNA GLYCOSYLASE"/>
    <property type="match status" value="1"/>
</dbReference>
<organism evidence="11">
    <name type="scientific">uncultured Armatimonadetes bacterium</name>
    <dbReference type="NCBI Taxonomy" id="157466"/>
    <lineage>
        <taxon>Bacteria</taxon>
        <taxon>Bacillati</taxon>
        <taxon>Armatimonadota</taxon>
        <taxon>environmental samples</taxon>
    </lineage>
</organism>
<dbReference type="NCBIfam" id="TIGR00758">
    <property type="entry name" value="UDG_fam4"/>
    <property type="match status" value="1"/>
</dbReference>
<reference evidence="11" key="1">
    <citation type="submission" date="2020-02" db="EMBL/GenBank/DDBJ databases">
        <authorList>
            <person name="Meier V. D."/>
        </authorList>
    </citation>
    <scope>NUCLEOTIDE SEQUENCE</scope>
    <source>
        <strain evidence="11">AVDCRST_MAG63</strain>
    </source>
</reference>
<evidence type="ECO:0000256" key="4">
    <source>
        <dbReference type="ARBA" id="ARBA00022723"/>
    </source>
</evidence>
<gene>
    <name evidence="11" type="ORF">AVDCRST_MAG63-1431</name>
</gene>
<keyword evidence="11" id="KW-0326">Glycosidase</keyword>
<dbReference type="SUPFAM" id="SSF52141">
    <property type="entry name" value="Uracil-DNA glycosylase-like"/>
    <property type="match status" value="1"/>
</dbReference>
<name>A0A6J4I309_9BACT</name>
<dbReference type="GO" id="GO:0051539">
    <property type="term" value="F:4 iron, 4 sulfur cluster binding"/>
    <property type="evidence" value="ECO:0007669"/>
    <property type="project" value="UniProtKB-KW"/>
</dbReference>
<dbReference type="SMART" id="SM00986">
    <property type="entry name" value="UDG"/>
    <property type="match status" value="1"/>
</dbReference>
<evidence type="ECO:0000256" key="1">
    <source>
        <dbReference type="ARBA" id="ARBA00006521"/>
    </source>
</evidence>
<protein>
    <recommendedName>
        <fullName evidence="2">Type-4 uracil-DNA glycosylase</fullName>
    </recommendedName>
</protein>
<evidence type="ECO:0000256" key="9">
    <source>
        <dbReference type="ARBA" id="ARBA00023204"/>
    </source>
</evidence>
<dbReference type="InterPro" id="IPR005122">
    <property type="entry name" value="Uracil-DNA_glycosylase-like"/>
</dbReference>
<accession>A0A6J4I309</accession>
<keyword evidence="8" id="KW-0411">Iron-sulfur</keyword>
<feature type="domain" description="Uracil-DNA glycosylase-like" evidence="10">
    <location>
        <begin position="35"/>
        <end position="195"/>
    </location>
</feature>
<dbReference type="Pfam" id="PF03167">
    <property type="entry name" value="UDG"/>
    <property type="match status" value="1"/>
</dbReference>
<proteinExistence type="inferred from homology"/>
<evidence type="ECO:0000256" key="5">
    <source>
        <dbReference type="ARBA" id="ARBA00022763"/>
    </source>
</evidence>